<protein>
    <submittedName>
        <fullName evidence="1">Uncharacterized protein</fullName>
    </submittedName>
</protein>
<gene>
    <name evidence="1" type="ORF">ACCB08149</name>
</gene>
<organism evidence="1">
    <name type="scientific">Apis cerana</name>
    <name type="common">Indian honeybee</name>
    <dbReference type="NCBI Taxonomy" id="7461"/>
    <lineage>
        <taxon>Eukaryota</taxon>
        <taxon>Metazoa</taxon>
        <taxon>Ecdysozoa</taxon>
        <taxon>Arthropoda</taxon>
        <taxon>Hexapoda</taxon>
        <taxon>Insecta</taxon>
        <taxon>Pterygota</taxon>
        <taxon>Neoptera</taxon>
        <taxon>Endopterygota</taxon>
        <taxon>Hymenoptera</taxon>
        <taxon>Apocrita</taxon>
        <taxon>Aculeata</taxon>
        <taxon>Apoidea</taxon>
        <taxon>Anthophila</taxon>
        <taxon>Apidae</taxon>
        <taxon>Apis</taxon>
    </lineage>
</organism>
<accession>V9IIW8</accession>
<dbReference type="AlphaFoldDB" id="V9IIW8"/>
<proteinExistence type="evidence at transcript level"/>
<evidence type="ECO:0000313" key="1">
    <source>
        <dbReference type="EMBL" id="AEY60284.1"/>
    </source>
</evidence>
<sequence length="32" mass="3914">MRKLRENPNDICAQNEMYRAQNEMKTWAESKQ</sequence>
<reference evidence="1" key="1">
    <citation type="submission" date="2011-11" db="EMBL/GenBank/DDBJ databases">
        <title>Decoding the brain transcriptome of the Eastern honeybee (Apis cerana) based on pyrosequencing.</title>
        <authorList>
            <person name="Sun L."/>
            <person name="Zheng H."/>
            <person name="Wang Y."/>
            <person name="Xie X."/>
            <person name="Zhu Y."/>
            <person name="Gu W."/>
            <person name="Wang S."/>
        </authorList>
    </citation>
    <scope>NUCLEOTIDE SEQUENCE</scope>
    <source>
        <tissue evidence="1">Brain</tissue>
    </source>
</reference>
<name>V9IIW8_APICE</name>
<dbReference type="EMBL" id="JR046928">
    <property type="protein sequence ID" value="AEY60284.1"/>
    <property type="molecule type" value="mRNA"/>
</dbReference>